<keyword evidence="4" id="KW-1185">Reference proteome</keyword>
<comment type="caution">
    <text evidence="3">The sequence shown here is derived from an EMBL/GenBank/DDBJ whole genome shotgun (WGS) entry which is preliminary data.</text>
</comment>
<name>A0A2S8SSZ4_9BACT</name>
<dbReference type="RefSeq" id="WP_105483757.1">
    <property type="nucleotide sequence ID" value="NZ_NIGF01000008.1"/>
</dbReference>
<feature type="region of interest" description="Disordered" evidence="2">
    <location>
        <begin position="227"/>
        <end position="271"/>
    </location>
</feature>
<dbReference type="InParanoid" id="A0A2S8SSZ4"/>
<dbReference type="EMBL" id="NIGF01000008">
    <property type="protein sequence ID" value="PQV63921.1"/>
    <property type="molecule type" value="Genomic_DNA"/>
</dbReference>
<keyword evidence="1" id="KW-0175">Coiled coil</keyword>
<evidence type="ECO:0000256" key="2">
    <source>
        <dbReference type="SAM" id="MobiDB-lite"/>
    </source>
</evidence>
<reference evidence="3 4" key="1">
    <citation type="journal article" date="2018" name="Syst. Appl. Microbiol.">
        <title>Abditibacterium utsteinense sp. nov., the first cultivated member of candidate phylum FBP, isolated from ice-free Antarctic soil samples.</title>
        <authorList>
            <person name="Tahon G."/>
            <person name="Tytgat B."/>
            <person name="Lebbe L."/>
            <person name="Carlier A."/>
            <person name="Willems A."/>
        </authorList>
    </citation>
    <scope>NUCLEOTIDE SEQUENCE [LARGE SCALE GENOMIC DNA]</scope>
    <source>
        <strain evidence="3 4">LMG 29911</strain>
    </source>
</reference>
<sequence length="624" mass="70629">MSDHSAAKPLLDDSFFESILVPRELEGAPPDLESDIAPLENFDWENYNRAFFESLPESAKSAPQTREIAEIAGGGLWMARQFSPEVVAFLLHETAPLRLWNYLSGKSRKELLSSATHGFQRKPQIVKQPMVRSRIAQWLHKNPAHNFVLLMLWSLETPPVIARAASLSDDSDWQIQLPILVKEFGAEAILCALASAAKPRAFLALREMLKDAENFARLIEQASVEITSETEDSTKNEAEFDLSDATTGNSTKNEANFSEDETGSESARVWKEKWQRSETSRTEVCEMLEQVLDAQEKSLAQLSAQSAKLGEFEKREKTSAALLEKRFGAIQKRLQLELDELKKTYERQNRKFRALERDKAELDIENRRFKKQLRHAGILLEEERKKVAALDGKTQTAGATVEALSTPNSRQSAPDKPVVVQAPTLLDEIFEWRADKRLVRITPRAVRRLIDGNNEEGVFAVVQALESLEFSDRSLHGKFFKRIGEGGGYYVRVLKENMARVLVDASNVARHTPNKYGKGQLRFLLGMREELRRLGCFPIVFIADASLRHVIDESRKFHEMVANGEIEVVDKGVEADEILAREARRTGAYVVTNDAKFFHKVSPDFEPPRVTFRIFDGTVIVDDF</sequence>
<gene>
    <name evidence="3" type="ORF">B1R32_108132</name>
</gene>
<evidence type="ECO:0000313" key="3">
    <source>
        <dbReference type="EMBL" id="PQV63921.1"/>
    </source>
</evidence>
<feature type="compositionally biased region" description="Polar residues" evidence="2">
    <location>
        <begin position="244"/>
        <end position="256"/>
    </location>
</feature>
<accession>A0A2S8SSZ4</accession>
<dbReference type="Proteomes" id="UP000237684">
    <property type="component" value="Unassembled WGS sequence"/>
</dbReference>
<dbReference type="AlphaFoldDB" id="A0A2S8SSZ4"/>
<evidence type="ECO:0000313" key="4">
    <source>
        <dbReference type="Proteomes" id="UP000237684"/>
    </source>
</evidence>
<evidence type="ECO:0000256" key="1">
    <source>
        <dbReference type="SAM" id="Coils"/>
    </source>
</evidence>
<dbReference type="OrthoDB" id="5196680at2"/>
<protein>
    <submittedName>
        <fullName evidence="3">Uncharacterized protein</fullName>
    </submittedName>
</protein>
<organism evidence="3 4">
    <name type="scientific">Abditibacterium utsteinense</name>
    <dbReference type="NCBI Taxonomy" id="1960156"/>
    <lineage>
        <taxon>Bacteria</taxon>
        <taxon>Pseudomonadati</taxon>
        <taxon>Abditibacteriota</taxon>
        <taxon>Abditibacteriia</taxon>
        <taxon>Abditibacteriales</taxon>
        <taxon>Abditibacteriaceae</taxon>
        <taxon>Abditibacterium</taxon>
    </lineage>
</organism>
<feature type="coiled-coil region" evidence="1">
    <location>
        <begin position="331"/>
        <end position="372"/>
    </location>
</feature>
<proteinExistence type="predicted"/>